<dbReference type="RefSeq" id="WP_265726973.1">
    <property type="nucleotide sequence ID" value="NZ_JAOSLC020000001.1"/>
</dbReference>
<evidence type="ECO:0000313" key="3">
    <source>
        <dbReference type="Proteomes" id="UP001151478"/>
    </source>
</evidence>
<proteinExistence type="predicted"/>
<keyword evidence="3" id="KW-1185">Reference proteome</keyword>
<reference evidence="2" key="1">
    <citation type="submission" date="2023-02" db="EMBL/GenBank/DDBJ databases">
        <title>Polaribacter ponticola sp. nov., isolated from seawater.</title>
        <authorList>
            <person name="Baek J.H."/>
            <person name="Kim J.M."/>
            <person name="Choi D.G."/>
            <person name="Jeon C.O."/>
        </authorList>
    </citation>
    <scope>NUCLEOTIDE SEQUENCE</scope>
    <source>
        <strain evidence="2">MSW5</strain>
    </source>
</reference>
<gene>
    <name evidence="2" type="ORF">N5A56_000135</name>
</gene>
<dbReference type="Proteomes" id="UP001151478">
    <property type="component" value="Unassembled WGS sequence"/>
</dbReference>
<accession>A0ABT5S499</accession>
<sequence length="146" mass="16302">MNKEQLIARAQELQIEVPDGATNAQISDLIKIAEHPILTKDLATAKEEVKGQKELTDKATLALSEGTTELQKANELIAKLEEKLAEATATPEVKKGEIYKNEEGEFEFTVSSFRFKGEKHTAEEAIVNEDLMESLIQANFIHLKKH</sequence>
<keyword evidence="1" id="KW-0175">Coiled coil</keyword>
<evidence type="ECO:0000313" key="2">
    <source>
        <dbReference type="EMBL" id="MDD7912935.1"/>
    </source>
</evidence>
<protein>
    <submittedName>
        <fullName evidence="2">Uncharacterized protein</fullName>
    </submittedName>
</protein>
<organism evidence="2 3">
    <name type="scientific">Polaribacter ponticola</name>
    <dbReference type="NCBI Taxonomy" id="2978475"/>
    <lineage>
        <taxon>Bacteria</taxon>
        <taxon>Pseudomonadati</taxon>
        <taxon>Bacteroidota</taxon>
        <taxon>Flavobacteriia</taxon>
        <taxon>Flavobacteriales</taxon>
        <taxon>Flavobacteriaceae</taxon>
    </lineage>
</organism>
<comment type="caution">
    <text evidence="2">The sequence shown here is derived from an EMBL/GenBank/DDBJ whole genome shotgun (WGS) entry which is preliminary data.</text>
</comment>
<feature type="coiled-coil region" evidence="1">
    <location>
        <begin position="63"/>
        <end position="90"/>
    </location>
</feature>
<evidence type="ECO:0000256" key="1">
    <source>
        <dbReference type="SAM" id="Coils"/>
    </source>
</evidence>
<dbReference type="EMBL" id="JAOSLC020000001">
    <property type="protein sequence ID" value="MDD7912935.1"/>
    <property type="molecule type" value="Genomic_DNA"/>
</dbReference>
<name>A0ABT5S499_9FLAO</name>